<reference evidence="3" key="1">
    <citation type="submission" date="2021-10" db="EMBL/GenBank/DDBJ databases">
        <title>Tropical sea cucumber genome reveals ecological adaptation and Cuvierian tubules defense mechanism.</title>
        <authorList>
            <person name="Chen T."/>
        </authorList>
    </citation>
    <scope>NUCLEOTIDE SEQUENCE</scope>
    <source>
        <strain evidence="3">Nanhai2018</strain>
        <tissue evidence="3">Muscle</tissue>
    </source>
</reference>
<keyword evidence="4" id="KW-1185">Reference proteome</keyword>
<feature type="region of interest" description="Disordered" evidence="1">
    <location>
        <begin position="322"/>
        <end position="354"/>
    </location>
</feature>
<dbReference type="Proteomes" id="UP001152320">
    <property type="component" value="Chromosome 18"/>
</dbReference>
<sequence length="354" mass="40036">MIDIGKHPHIMPLYGCCTITEPYYLITEFMKYGALDKFLRRCRSMENATIDPIYNLKELNQVQIAWQISKGMAFLSTTKFFHGDLAARNCLVGADLVVKISDFGLSDDVYQSGYKRIAPEKKRPVKWWSYGIVMWEIYSLGDIPYPGMPATEVVKRILKGYRLPQPDGCPLDIYKIMLECWQQSPKERPTFSELEYALELILHHRADKDIRVTTGELHENPYLPVNDQSEIPSAVRKDSSLAQKINLSELFGTSADSAIYDMNNTSTASFIVDNRLVGAPISVQPIFEETLLPSDKGNSTGSFDFDPELLSSDSDSFVFTDIIDEESEDGENEDETAVKRDIDIAQGKKQAQKT</sequence>
<dbReference type="Gene3D" id="1.10.510.10">
    <property type="entry name" value="Transferase(Phosphotransferase) domain 1"/>
    <property type="match status" value="1"/>
</dbReference>
<dbReference type="PROSITE" id="PS00109">
    <property type="entry name" value="PROTEIN_KINASE_TYR"/>
    <property type="match status" value="1"/>
</dbReference>
<dbReference type="PANTHER" id="PTHR24416:SF620">
    <property type="entry name" value="TYROSINE-PROTEIN KINASE RECEPTOR TORSO"/>
    <property type="match status" value="1"/>
</dbReference>
<dbReference type="InterPro" id="IPR008266">
    <property type="entry name" value="Tyr_kinase_AS"/>
</dbReference>
<dbReference type="InterPro" id="IPR050122">
    <property type="entry name" value="RTK"/>
</dbReference>
<dbReference type="EMBL" id="JAIZAY010000018">
    <property type="protein sequence ID" value="KAJ8024634.1"/>
    <property type="molecule type" value="Genomic_DNA"/>
</dbReference>
<accession>A0A9Q1BGT9</accession>
<dbReference type="FunFam" id="1.10.510.10:FF:001346">
    <property type="entry name" value="Uncharacterized protein"/>
    <property type="match status" value="1"/>
</dbReference>
<dbReference type="InterPro" id="IPR001245">
    <property type="entry name" value="Ser-Thr/Tyr_kinase_cat_dom"/>
</dbReference>
<keyword evidence="3" id="KW-0418">Kinase</keyword>
<evidence type="ECO:0000259" key="2">
    <source>
        <dbReference type="PROSITE" id="PS50011"/>
    </source>
</evidence>
<dbReference type="CDD" id="cd00192">
    <property type="entry name" value="PTKc"/>
    <property type="match status" value="1"/>
</dbReference>
<comment type="caution">
    <text evidence="3">The sequence shown here is derived from an EMBL/GenBank/DDBJ whole genome shotgun (WGS) entry which is preliminary data.</text>
</comment>
<dbReference type="PANTHER" id="PTHR24416">
    <property type="entry name" value="TYROSINE-PROTEIN KINASE RECEPTOR"/>
    <property type="match status" value="1"/>
</dbReference>
<organism evidence="3 4">
    <name type="scientific">Holothuria leucospilota</name>
    <name type="common">Black long sea cucumber</name>
    <name type="synonym">Mertensiothuria leucospilota</name>
    <dbReference type="NCBI Taxonomy" id="206669"/>
    <lineage>
        <taxon>Eukaryota</taxon>
        <taxon>Metazoa</taxon>
        <taxon>Echinodermata</taxon>
        <taxon>Eleutherozoa</taxon>
        <taxon>Echinozoa</taxon>
        <taxon>Holothuroidea</taxon>
        <taxon>Aspidochirotacea</taxon>
        <taxon>Aspidochirotida</taxon>
        <taxon>Holothuriidae</taxon>
        <taxon>Holothuria</taxon>
    </lineage>
</organism>
<dbReference type="GO" id="GO:0005524">
    <property type="term" value="F:ATP binding"/>
    <property type="evidence" value="ECO:0007669"/>
    <property type="project" value="InterPro"/>
</dbReference>
<dbReference type="PROSITE" id="PS50011">
    <property type="entry name" value="PROTEIN_KINASE_DOM"/>
    <property type="match status" value="1"/>
</dbReference>
<dbReference type="GO" id="GO:0005886">
    <property type="term" value="C:plasma membrane"/>
    <property type="evidence" value="ECO:0007669"/>
    <property type="project" value="TreeGrafter"/>
</dbReference>
<dbReference type="PRINTS" id="PR00109">
    <property type="entry name" value="TYRKINASE"/>
</dbReference>
<dbReference type="GO" id="GO:0007169">
    <property type="term" value="P:cell surface receptor protein tyrosine kinase signaling pathway"/>
    <property type="evidence" value="ECO:0007669"/>
    <property type="project" value="TreeGrafter"/>
</dbReference>
<gene>
    <name evidence="3" type="ORF">HOLleu_34591</name>
</gene>
<dbReference type="AlphaFoldDB" id="A0A9Q1BGT9"/>
<keyword evidence="3" id="KW-0808">Transferase</keyword>
<evidence type="ECO:0000256" key="1">
    <source>
        <dbReference type="SAM" id="MobiDB-lite"/>
    </source>
</evidence>
<evidence type="ECO:0000313" key="3">
    <source>
        <dbReference type="EMBL" id="KAJ8024634.1"/>
    </source>
</evidence>
<name>A0A9Q1BGT9_HOLLE</name>
<dbReference type="GO" id="GO:0004714">
    <property type="term" value="F:transmembrane receptor protein tyrosine kinase activity"/>
    <property type="evidence" value="ECO:0007669"/>
    <property type="project" value="TreeGrafter"/>
</dbReference>
<protein>
    <submittedName>
        <fullName evidence="3">Tyrosine-protein kinase ABL1</fullName>
    </submittedName>
</protein>
<dbReference type="Pfam" id="PF07714">
    <property type="entry name" value="PK_Tyr_Ser-Thr"/>
    <property type="match status" value="2"/>
</dbReference>
<dbReference type="OrthoDB" id="535945at2759"/>
<dbReference type="GO" id="GO:0043235">
    <property type="term" value="C:receptor complex"/>
    <property type="evidence" value="ECO:0007669"/>
    <property type="project" value="TreeGrafter"/>
</dbReference>
<dbReference type="InterPro" id="IPR000719">
    <property type="entry name" value="Prot_kinase_dom"/>
</dbReference>
<dbReference type="SUPFAM" id="SSF56112">
    <property type="entry name" value="Protein kinase-like (PK-like)"/>
    <property type="match status" value="1"/>
</dbReference>
<proteinExistence type="predicted"/>
<evidence type="ECO:0000313" key="4">
    <source>
        <dbReference type="Proteomes" id="UP001152320"/>
    </source>
</evidence>
<feature type="domain" description="Protein kinase" evidence="2">
    <location>
        <begin position="1"/>
        <end position="206"/>
    </location>
</feature>
<dbReference type="InterPro" id="IPR011009">
    <property type="entry name" value="Kinase-like_dom_sf"/>
</dbReference>
<feature type="compositionally biased region" description="Acidic residues" evidence="1">
    <location>
        <begin position="322"/>
        <end position="335"/>
    </location>
</feature>